<dbReference type="GeneID" id="25320890"/>
<name>A0A0F4YGQ4_RASE3</name>
<dbReference type="AlphaFoldDB" id="A0A0F4YGQ4"/>
<proteinExistence type="predicted"/>
<protein>
    <submittedName>
        <fullName evidence="1">Uncharacterized protein</fullName>
    </submittedName>
</protein>
<organism evidence="1 2">
    <name type="scientific">Rasamsonia emersonii (strain ATCC 16479 / CBS 393.64 / IMI 116815)</name>
    <dbReference type="NCBI Taxonomy" id="1408163"/>
    <lineage>
        <taxon>Eukaryota</taxon>
        <taxon>Fungi</taxon>
        <taxon>Dikarya</taxon>
        <taxon>Ascomycota</taxon>
        <taxon>Pezizomycotina</taxon>
        <taxon>Eurotiomycetes</taxon>
        <taxon>Eurotiomycetidae</taxon>
        <taxon>Eurotiales</taxon>
        <taxon>Trichocomaceae</taxon>
        <taxon>Rasamsonia</taxon>
    </lineage>
</organism>
<gene>
    <name evidence="1" type="ORF">T310_8685</name>
</gene>
<sequence>MHLLDLNIGRPDQTTRRGCHLLCLYIYKYPCSPASSVLVIISAIVPPQRHPDSRSLLAQSSPRLTQSDRSYRPWRLRLPHQISLSTAWPRPMASRSPFF</sequence>
<reference evidence="1 2" key="1">
    <citation type="submission" date="2015-04" db="EMBL/GenBank/DDBJ databases">
        <authorList>
            <person name="Heijne W.H."/>
            <person name="Fedorova N.D."/>
            <person name="Nierman W.C."/>
            <person name="Vollebregt A.W."/>
            <person name="Zhao Z."/>
            <person name="Wu L."/>
            <person name="Kumar M."/>
            <person name="Stam H."/>
            <person name="van den Berg M.A."/>
            <person name="Pel H.J."/>
        </authorList>
    </citation>
    <scope>NUCLEOTIDE SEQUENCE [LARGE SCALE GENOMIC DNA]</scope>
    <source>
        <strain evidence="1 2">CBS 393.64</strain>
    </source>
</reference>
<accession>A0A0F4YGQ4</accession>
<keyword evidence="2" id="KW-1185">Reference proteome</keyword>
<dbReference type="EMBL" id="LASV01000654">
    <property type="protein sequence ID" value="KKA17427.1"/>
    <property type="molecule type" value="Genomic_DNA"/>
</dbReference>
<evidence type="ECO:0000313" key="1">
    <source>
        <dbReference type="EMBL" id="KKA17427.1"/>
    </source>
</evidence>
<dbReference type="RefSeq" id="XP_013324039.1">
    <property type="nucleotide sequence ID" value="XM_013468585.1"/>
</dbReference>
<dbReference type="Proteomes" id="UP000053958">
    <property type="component" value="Unassembled WGS sequence"/>
</dbReference>
<comment type="caution">
    <text evidence="1">The sequence shown here is derived from an EMBL/GenBank/DDBJ whole genome shotgun (WGS) entry which is preliminary data.</text>
</comment>
<evidence type="ECO:0000313" key="2">
    <source>
        <dbReference type="Proteomes" id="UP000053958"/>
    </source>
</evidence>